<sequence>MKDCAPLILAAIPFGIIYGALGQSTELTAWAVVAMSVFVFAGSSQFIAVGLLAGGAAWPVIVLTTFFVNFRHLLYSANLLPHVKPYSQAIRAPMAFLLTDESFAVASNYLTDHGKQANFHWYYFGAALFMYINWQVCTLVGLFIGQSIPDMANWGLDMAMVVAFIGIVVPCLHDRATLACALTAGVLSLITYDWPHKTGLLFSAIVAILVAMYLEAKKDGTQPDEQSDADFSEGASE</sequence>
<evidence type="ECO:0000256" key="4">
    <source>
        <dbReference type="ARBA" id="ARBA00022475"/>
    </source>
</evidence>
<feature type="transmembrane region" description="Helical" evidence="8">
    <location>
        <begin position="121"/>
        <end position="145"/>
    </location>
</feature>
<dbReference type="AlphaFoldDB" id="A0A3E0UKI7"/>
<dbReference type="PANTHER" id="PTHR34979">
    <property type="entry name" value="INNER MEMBRANE PROTEIN YGAZ"/>
    <property type="match status" value="1"/>
</dbReference>
<dbReference type="InterPro" id="IPR011606">
    <property type="entry name" value="Brnchd-chn_aa_trnsp_permease"/>
</dbReference>
<dbReference type="OrthoDB" id="9803444at2"/>
<accession>A0A3E0UKI7</accession>
<comment type="caution">
    <text evidence="9">The sequence shown here is derived from an EMBL/GenBank/DDBJ whole genome shotgun (WGS) entry which is preliminary data.</text>
</comment>
<evidence type="ECO:0000256" key="6">
    <source>
        <dbReference type="ARBA" id="ARBA00022989"/>
    </source>
</evidence>
<evidence type="ECO:0000313" key="10">
    <source>
        <dbReference type="Proteomes" id="UP000256999"/>
    </source>
</evidence>
<feature type="transmembrane region" description="Helical" evidence="8">
    <location>
        <begin position="198"/>
        <end position="216"/>
    </location>
</feature>
<keyword evidence="6 8" id="KW-1133">Transmembrane helix</keyword>
<name>A0A3E0UKI7_9GAMM</name>
<keyword evidence="5 8" id="KW-0812">Transmembrane</keyword>
<dbReference type="Proteomes" id="UP000256999">
    <property type="component" value="Unassembled WGS sequence"/>
</dbReference>
<gene>
    <name evidence="9" type="ORF">DXX92_17540</name>
</gene>
<dbReference type="Pfam" id="PF03591">
    <property type="entry name" value="AzlC"/>
    <property type="match status" value="1"/>
</dbReference>
<dbReference type="GO" id="GO:1903785">
    <property type="term" value="P:L-valine transmembrane transport"/>
    <property type="evidence" value="ECO:0007669"/>
    <property type="project" value="TreeGrafter"/>
</dbReference>
<proteinExistence type="inferred from homology"/>
<evidence type="ECO:0000256" key="2">
    <source>
        <dbReference type="ARBA" id="ARBA00010735"/>
    </source>
</evidence>
<comment type="subcellular location">
    <subcellularLocation>
        <location evidence="1">Cell membrane</location>
        <topology evidence="1">Multi-pass membrane protein</topology>
    </subcellularLocation>
</comment>
<protein>
    <submittedName>
        <fullName evidence="9">Branched-chain amino acid ABC transporter permease</fullName>
    </submittedName>
</protein>
<keyword evidence="7 8" id="KW-0472">Membrane</keyword>
<comment type="similarity">
    <text evidence="2">Belongs to the AzlC family.</text>
</comment>
<evidence type="ECO:0000256" key="5">
    <source>
        <dbReference type="ARBA" id="ARBA00022692"/>
    </source>
</evidence>
<feature type="transmembrane region" description="Helical" evidence="8">
    <location>
        <begin position="46"/>
        <end position="70"/>
    </location>
</feature>
<evidence type="ECO:0000256" key="3">
    <source>
        <dbReference type="ARBA" id="ARBA00022448"/>
    </source>
</evidence>
<organism evidence="9 10">
    <name type="scientific">Thalassotalea euphylliae</name>
    <dbReference type="NCBI Taxonomy" id="1655234"/>
    <lineage>
        <taxon>Bacteria</taxon>
        <taxon>Pseudomonadati</taxon>
        <taxon>Pseudomonadota</taxon>
        <taxon>Gammaproteobacteria</taxon>
        <taxon>Alteromonadales</taxon>
        <taxon>Colwelliaceae</taxon>
        <taxon>Thalassotalea</taxon>
    </lineage>
</organism>
<evidence type="ECO:0000256" key="8">
    <source>
        <dbReference type="SAM" id="Phobius"/>
    </source>
</evidence>
<feature type="transmembrane region" description="Helical" evidence="8">
    <location>
        <begin position="151"/>
        <end position="169"/>
    </location>
</feature>
<keyword evidence="4" id="KW-1003">Cell membrane</keyword>
<evidence type="ECO:0000256" key="1">
    <source>
        <dbReference type="ARBA" id="ARBA00004651"/>
    </source>
</evidence>
<reference evidence="9 10" key="1">
    <citation type="submission" date="2018-08" db="EMBL/GenBank/DDBJ databases">
        <title>Thalassotalea euphylliae genome.</title>
        <authorList>
            <person name="Summers S."/>
            <person name="Rice S.A."/>
            <person name="Freckelton M.L."/>
            <person name="Nedved B.T."/>
            <person name="Hadfield M.G."/>
        </authorList>
    </citation>
    <scope>NUCLEOTIDE SEQUENCE [LARGE SCALE GENOMIC DNA]</scope>
    <source>
        <strain evidence="9 10">H2</strain>
    </source>
</reference>
<evidence type="ECO:0000313" key="9">
    <source>
        <dbReference type="EMBL" id="REL37508.1"/>
    </source>
</evidence>
<keyword evidence="3" id="KW-0813">Transport</keyword>
<dbReference type="GO" id="GO:0005886">
    <property type="term" value="C:plasma membrane"/>
    <property type="evidence" value="ECO:0007669"/>
    <property type="project" value="UniProtKB-SubCell"/>
</dbReference>
<evidence type="ECO:0000256" key="7">
    <source>
        <dbReference type="ARBA" id="ARBA00023136"/>
    </source>
</evidence>
<dbReference type="EMBL" id="QUOV01000001">
    <property type="protein sequence ID" value="REL37508.1"/>
    <property type="molecule type" value="Genomic_DNA"/>
</dbReference>
<dbReference type="PANTHER" id="PTHR34979:SF1">
    <property type="entry name" value="INNER MEMBRANE PROTEIN YGAZ"/>
    <property type="match status" value="1"/>
</dbReference>